<proteinExistence type="predicted"/>
<feature type="compositionally biased region" description="Gly residues" evidence="2">
    <location>
        <begin position="199"/>
        <end position="217"/>
    </location>
</feature>
<accession>A0ABV8SA65</accession>
<gene>
    <name evidence="3" type="ORF">ACFO1S_07525</name>
</gene>
<feature type="coiled-coil region" evidence="1">
    <location>
        <begin position="493"/>
        <end position="527"/>
    </location>
</feature>
<dbReference type="Proteomes" id="UP001595755">
    <property type="component" value="Unassembled WGS sequence"/>
</dbReference>
<sequence length="1053" mass="114450">MMAENGDKQLAGNAEGDRTTSSLQFSSVQTGRKDDTIFHTATDLTLTKYYLDDKTANYVIHADTVHLADNLELKGKNITINARVISSDGEVIINTSGNKSLQHFNPDASAQSGSVGPAKGSSGTDGKPGSSGGVGQTAGNITLAAEKFELGGRLRLIANGGQGGRGQNGGDGGRGAEGPDGNDGRINRFSSNDDPTDGGSAGNGGNGGSAGKSGDGGNGGDIFVGFVIPAKEQLITMESRPGQAGEQASPGRGMDGGKGGTGGREIIVKYITGYMTTMKDEKLGDKRRPSGRDGTRGNDGSWAGPAADGKPGRCGPNGDGSPTAIDYKRLYGGFEAGAALASFDPRLAGSLEQKTLTLNKASNAYLASSEDKIEEAAELLVWLLKTIPDAGWFDEIREVTGDENDEKFKAFADFRDRILPVSLQWLALRNKVSILIAQLSQGLDYFGHPWNWIPLMPLERYVSMGSALIDSAQQAESLYMNYLEFKDKKDSQVGVIRKAMESSEQKIAEMEKRKEELVGQRRQLKATADAMLKDIEKKETYLQQKSTEFVDALKKALEMETMKAALDLVVTGVALVTNVAPVVGALKAGGALASAVSNLVNEGKTIVIDEEGKDKKTIGKEKKAQEKELSKSLDSVKKTASAGYALWKQGGGLIDLAKQQSQAQGQFGYSSTLMTMSREDFEEMIQPVFNKVPAKAAEYRKAFYDFMNVVEDYQRKLQAYKAFYLEDEKLTAEITGLRSEKDRISQTLGDQSSPSLPLFHTYILGLYNRAKLDLIDFLYQEYQAFRYLTLKNERFPKIEDSHVAELSRIHANIILKLTKVLNEAEGPVQPYKNVKFIFSEESFPEQFNSLRESGEAVFSLSLDNKLIRDKIGGKAHMTVSSCHIHLPGARDTEGDVYVKYMHSGSSTFLDPYAERHDFIHLRSEGFYEYEVKFESGAASQGGKGEKFESKFGGAIGDGHNRIMPGLLSVWTIKVPRVDPANIPLNEGVDLSKVKRIEMTIEGKAEAYAEKTPSNRLRVGAIAKVDIHASDNELFFGSGKEETEDSEDLLVIKL</sequence>
<feature type="region of interest" description="Disordered" evidence="2">
    <location>
        <begin position="1"/>
        <end position="29"/>
    </location>
</feature>
<feature type="region of interest" description="Disordered" evidence="2">
    <location>
        <begin position="238"/>
        <end position="263"/>
    </location>
</feature>
<evidence type="ECO:0000313" key="4">
    <source>
        <dbReference type="Proteomes" id="UP001595755"/>
    </source>
</evidence>
<feature type="compositionally biased region" description="Gly residues" evidence="2">
    <location>
        <begin position="253"/>
        <end position="263"/>
    </location>
</feature>
<feature type="region of interest" description="Disordered" evidence="2">
    <location>
        <begin position="159"/>
        <end position="217"/>
    </location>
</feature>
<dbReference type="EMBL" id="JBHSED010000011">
    <property type="protein sequence ID" value="MFC4303299.1"/>
    <property type="molecule type" value="Genomic_DNA"/>
</dbReference>
<feature type="compositionally biased region" description="Gly residues" evidence="2">
    <location>
        <begin position="160"/>
        <end position="178"/>
    </location>
</feature>
<protein>
    <submittedName>
        <fullName evidence="3">Uncharacterized protein</fullName>
    </submittedName>
</protein>
<evidence type="ECO:0000256" key="2">
    <source>
        <dbReference type="SAM" id="MobiDB-lite"/>
    </source>
</evidence>
<comment type="caution">
    <text evidence="3">The sequence shown here is derived from an EMBL/GenBank/DDBJ whole genome shotgun (WGS) entry which is preliminary data.</text>
</comment>
<feature type="compositionally biased region" description="Polar residues" evidence="2">
    <location>
        <begin position="102"/>
        <end position="114"/>
    </location>
</feature>
<organism evidence="3 4">
    <name type="scientific">Cohnella boryungensis</name>
    <dbReference type="NCBI Taxonomy" id="768479"/>
    <lineage>
        <taxon>Bacteria</taxon>
        <taxon>Bacillati</taxon>
        <taxon>Bacillota</taxon>
        <taxon>Bacilli</taxon>
        <taxon>Bacillales</taxon>
        <taxon>Paenibacillaceae</taxon>
        <taxon>Cohnella</taxon>
    </lineage>
</organism>
<feature type="region of interest" description="Disordered" evidence="2">
    <location>
        <begin position="280"/>
        <end position="321"/>
    </location>
</feature>
<reference evidence="4" key="1">
    <citation type="journal article" date="2019" name="Int. J. Syst. Evol. Microbiol.">
        <title>The Global Catalogue of Microorganisms (GCM) 10K type strain sequencing project: providing services to taxonomists for standard genome sequencing and annotation.</title>
        <authorList>
            <consortium name="The Broad Institute Genomics Platform"/>
            <consortium name="The Broad Institute Genome Sequencing Center for Infectious Disease"/>
            <person name="Wu L."/>
            <person name="Ma J."/>
        </authorList>
    </citation>
    <scope>NUCLEOTIDE SEQUENCE [LARGE SCALE GENOMIC DNA]</scope>
    <source>
        <strain evidence="4">CGMCC 4.1641</strain>
    </source>
</reference>
<keyword evidence="4" id="KW-1185">Reference proteome</keyword>
<feature type="compositionally biased region" description="Basic and acidic residues" evidence="2">
    <location>
        <begin position="280"/>
        <end position="296"/>
    </location>
</feature>
<evidence type="ECO:0000256" key="1">
    <source>
        <dbReference type="SAM" id="Coils"/>
    </source>
</evidence>
<name>A0ABV8SA65_9BACL</name>
<dbReference type="RefSeq" id="WP_204604066.1">
    <property type="nucleotide sequence ID" value="NZ_JBHSED010000011.1"/>
</dbReference>
<feature type="compositionally biased region" description="Polar residues" evidence="2">
    <location>
        <begin position="19"/>
        <end position="29"/>
    </location>
</feature>
<evidence type="ECO:0000313" key="3">
    <source>
        <dbReference type="EMBL" id="MFC4303299.1"/>
    </source>
</evidence>
<keyword evidence="1" id="KW-0175">Coiled coil</keyword>
<feature type="region of interest" description="Disordered" evidence="2">
    <location>
        <begin position="102"/>
        <end position="137"/>
    </location>
</feature>